<evidence type="ECO:0000313" key="1">
    <source>
        <dbReference type="EMBL" id="CAG8784957.1"/>
    </source>
</evidence>
<protein>
    <submittedName>
        <fullName evidence="1">4501_t:CDS:1</fullName>
    </submittedName>
</protein>
<comment type="caution">
    <text evidence="1">The sequence shown here is derived from an EMBL/GenBank/DDBJ whole genome shotgun (WGS) entry which is preliminary data.</text>
</comment>
<keyword evidence="2" id="KW-1185">Reference proteome</keyword>
<reference evidence="1" key="1">
    <citation type="submission" date="2021-06" db="EMBL/GenBank/DDBJ databases">
        <authorList>
            <person name="Kallberg Y."/>
            <person name="Tangrot J."/>
            <person name="Rosling A."/>
        </authorList>
    </citation>
    <scope>NUCLEOTIDE SEQUENCE</scope>
    <source>
        <strain evidence="1">CL356</strain>
    </source>
</reference>
<name>A0ACA9RAF4_9GLOM</name>
<feature type="non-terminal residue" evidence="1">
    <location>
        <position position="1"/>
    </location>
</feature>
<organism evidence="1 2">
    <name type="scientific">Acaulospora colombiana</name>
    <dbReference type="NCBI Taxonomy" id="27376"/>
    <lineage>
        <taxon>Eukaryota</taxon>
        <taxon>Fungi</taxon>
        <taxon>Fungi incertae sedis</taxon>
        <taxon>Mucoromycota</taxon>
        <taxon>Glomeromycotina</taxon>
        <taxon>Glomeromycetes</taxon>
        <taxon>Diversisporales</taxon>
        <taxon>Acaulosporaceae</taxon>
        <taxon>Acaulospora</taxon>
    </lineage>
</organism>
<proteinExistence type="predicted"/>
<evidence type="ECO:0000313" key="2">
    <source>
        <dbReference type="Proteomes" id="UP000789525"/>
    </source>
</evidence>
<feature type="non-terminal residue" evidence="1">
    <location>
        <position position="62"/>
    </location>
</feature>
<dbReference type="EMBL" id="CAJVPT010075074">
    <property type="protein sequence ID" value="CAG8784957.1"/>
    <property type="molecule type" value="Genomic_DNA"/>
</dbReference>
<gene>
    <name evidence="1" type="ORF">ACOLOM_LOCUS14504</name>
</gene>
<sequence length="62" mass="6736">VPEKVQTPPTGTSPEQGQSKKRQHSESSDSSPRPTKRVHQTTESPSELDPTSGIATDPRLKN</sequence>
<dbReference type="Proteomes" id="UP000789525">
    <property type="component" value="Unassembled WGS sequence"/>
</dbReference>
<accession>A0ACA9RAF4</accession>